<feature type="modified residue" description="4-aspartylphosphate" evidence="5">
    <location>
        <position position="797"/>
    </location>
</feature>
<protein>
    <recommendedName>
        <fullName evidence="2">histidine kinase</fullName>
        <ecNumber evidence="2">2.7.13.3</ecNumber>
    </recommendedName>
</protein>
<evidence type="ECO:0000256" key="1">
    <source>
        <dbReference type="ARBA" id="ARBA00000085"/>
    </source>
</evidence>
<dbReference type="Proteomes" id="UP000639859">
    <property type="component" value="Unassembled WGS sequence"/>
</dbReference>
<evidence type="ECO:0000313" key="12">
    <source>
        <dbReference type="Proteomes" id="UP000639859"/>
    </source>
</evidence>
<dbReference type="SUPFAM" id="SSF47384">
    <property type="entry name" value="Homodimeric domain of signal transducing histidine kinase"/>
    <property type="match status" value="1"/>
</dbReference>
<dbReference type="InterPro" id="IPR003594">
    <property type="entry name" value="HATPase_dom"/>
</dbReference>
<evidence type="ECO:0000259" key="7">
    <source>
        <dbReference type="PROSITE" id="PS50109"/>
    </source>
</evidence>
<dbReference type="PANTHER" id="PTHR45339">
    <property type="entry name" value="HYBRID SIGNAL TRANSDUCTION HISTIDINE KINASE J"/>
    <property type="match status" value="1"/>
</dbReference>
<dbReference type="CDD" id="cd17546">
    <property type="entry name" value="REC_hyHK_CKI1_RcsC-like"/>
    <property type="match status" value="1"/>
</dbReference>
<keyword evidence="12" id="KW-1185">Reference proteome</keyword>
<dbReference type="PROSITE" id="PS50112">
    <property type="entry name" value="PAS"/>
    <property type="match status" value="3"/>
</dbReference>
<evidence type="ECO:0000256" key="6">
    <source>
        <dbReference type="SAM" id="Coils"/>
    </source>
</evidence>
<dbReference type="CDD" id="cd00082">
    <property type="entry name" value="HisKA"/>
    <property type="match status" value="1"/>
</dbReference>
<gene>
    <name evidence="11" type="ORF">I4Q42_06680</name>
</gene>
<dbReference type="PROSITE" id="PS50113">
    <property type="entry name" value="PAC"/>
    <property type="match status" value="1"/>
</dbReference>
<dbReference type="InterPro" id="IPR035965">
    <property type="entry name" value="PAS-like_dom_sf"/>
</dbReference>
<dbReference type="SMART" id="SM00387">
    <property type="entry name" value="HATPase_c"/>
    <property type="match status" value="1"/>
</dbReference>
<dbReference type="Pfam" id="PF02518">
    <property type="entry name" value="HATPase_c"/>
    <property type="match status" value="1"/>
</dbReference>
<dbReference type="CDD" id="cd16922">
    <property type="entry name" value="HATPase_EvgS-ArcB-TorS-like"/>
    <property type="match status" value="1"/>
</dbReference>
<dbReference type="InterPro" id="IPR000700">
    <property type="entry name" value="PAS-assoc_C"/>
</dbReference>
<dbReference type="Gene3D" id="3.40.50.2300">
    <property type="match status" value="1"/>
</dbReference>
<feature type="domain" description="PAS" evidence="9">
    <location>
        <begin position="122"/>
        <end position="193"/>
    </location>
</feature>
<sequence>MSQAESAQWFFENAHDLFAVVVEGRFVTVNPAWTRLTGWATAELIGQPAFDFVDREHHAELAEASKVIRAMGGTVLRVQMVCKDGRRVWLEAHVRLGPAGEMVGTLRDISVEVARKAEQAVSRRTRDMLASAAGVGVWSFDPVTQRIDWSSDILSLTGLRPEQVSTPDTFYAQLDEPERSRVRATFTRAVRTGQGGTIEHHMRGATGQKFSFRATFQTEPRPGGVFALRGISQNITEVARDRDLARWGEQKSRRLVESAPFAVALYDRDLRLKVVSPRFLEIFQATEAEVVGKSLQELTYGARKRFVAAVERALTGQTVVRREDSLTDGQGREHRLRWEARPWRDATGAIAGVITYMDDVTALADARREARANARRLKTALGAAQAGVYEIDHVEKSFWASPEFHRILGGRITFDDVRQAIWPMIRSEDVAAVYAAGAVGRWGERAFDARVVRPNGEERWIRLFHEVRRDASGRVRKAYGLVLDIDEQKRAELALVEAERAAQAANEAKAQFLANMSHEIRTPMNGVLGIIHLLKRQGLSAEADHLLGEALACGRMLSTLLDDIIDFSRIEAGRLDVTPEPIDPAELVRGVARLLRAQAEHKGLALIVEAPDVGIVLADPTRLRQALFNLVGNAVKFTLSGSVALRLRRLPDDRLVFEVADTGVGIAAEAQARLFQRFQQADASTTRRFGGSGLGLAITRRLAQMMGGEVDFTSAEGEGSTFRLTIAAPPVAQAPQDDAAGERMLEGLKILVVEDNATNRMVARRILEMLGAAVETAEDGLSGVEAAERGFDLILMDVQMPGVDGLEASRRIRALPGPVGATPIVALTANVLAHQRATYLAAGMNGVAAKPISPTALLAEIVRVAETAATTAKAAIA</sequence>
<dbReference type="Pfam" id="PF08448">
    <property type="entry name" value="PAS_4"/>
    <property type="match status" value="1"/>
</dbReference>
<dbReference type="Gene3D" id="1.10.287.130">
    <property type="match status" value="1"/>
</dbReference>
<keyword evidence="4" id="KW-0902">Two-component regulatory system</keyword>
<dbReference type="InterPro" id="IPR013767">
    <property type="entry name" value="PAS_fold"/>
</dbReference>
<dbReference type="EC" id="2.7.13.3" evidence="2"/>
<evidence type="ECO:0000256" key="2">
    <source>
        <dbReference type="ARBA" id="ARBA00012438"/>
    </source>
</evidence>
<dbReference type="Pfam" id="PF00989">
    <property type="entry name" value="PAS"/>
    <property type="match status" value="1"/>
</dbReference>
<dbReference type="Gene3D" id="3.30.450.20">
    <property type="entry name" value="PAS domain"/>
    <property type="match status" value="4"/>
</dbReference>
<dbReference type="CDD" id="cd00130">
    <property type="entry name" value="PAS"/>
    <property type="match status" value="2"/>
</dbReference>
<dbReference type="SUPFAM" id="SSF52172">
    <property type="entry name" value="CheY-like"/>
    <property type="match status" value="1"/>
</dbReference>
<dbReference type="InterPro" id="IPR001610">
    <property type="entry name" value="PAC"/>
</dbReference>
<feature type="domain" description="PAS" evidence="9">
    <location>
        <begin position="17"/>
        <end position="74"/>
    </location>
</feature>
<dbReference type="InterPro" id="IPR036890">
    <property type="entry name" value="HATPase_C_sf"/>
</dbReference>
<dbReference type="EMBL" id="JADWOX010000003">
    <property type="protein sequence ID" value="MBI1683346.1"/>
    <property type="molecule type" value="Genomic_DNA"/>
</dbReference>
<dbReference type="PRINTS" id="PR00344">
    <property type="entry name" value="BCTRLSENSOR"/>
</dbReference>
<comment type="catalytic activity">
    <reaction evidence="1">
        <text>ATP + protein L-histidine = ADP + protein N-phospho-L-histidine.</text>
        <dbReference type="EC" id="2.7.13.3"/>
    </reaction>
</comment>
<dbReference type="NCBIfam" id="TIGR00229">
    <property type="entry name" value="sensory_box"/>
    <property type="match status" value="2"/>
</dbReference>
<organism evidence="11 12">
    <name type="scientific">Caulobacter hibisci</name>
    <dbReference type="NCBI Taxonomy" id="2035993"/>
    <lineage>
        <taxon>Bacteria</taxon>
        <taxon>Pseudomonadati</taxon>
        <taxon>Pseudomonadota</taxon>
        <taxon>Alphaproteobacteria</taxon>
        <taxon>Caulobacterales</taxon>
        <taxon>Caulobacteraceae</taxon>
        <taxon>Caulobacter</taxon>
    </lineage>
</organism>
<dbReference type="PROSITE" id="PS50109">
    <property type="entry name" value="HIS_KIN"/>
    <property type="match status" value="1"/>
</dbReference>
<evidence type="ECO:0000256" key="4">
    <source>
        <dbReference type="ARBA" id="ARBA00023012"/>
    </source>
</evidence>
<dbReference type="PROSITE" id="PS50110">
    <property type="entry name" value="RESPONSE_REGULATORY"/>
    <property type="match status" value="1"/>
</dbReference>
<name>A0ABS0SVB9_9CAUL</name>
<dbReference type="SMART" id="SM00388">
    <property type="entry name" value="HisKA"/>
    <property type="match status" value="1"/>
</dbReference>
<feature type="domain" description="PAS" evidence="9">
    <location>
        <begin position="248"/>
        <end position="317"/>
    </location>
</feature>
<dbReference type="InterPro" id="IPR003661">
    <property type="entry name" value="HisK_dim/P_dom"/>
</dbReference>
<evidence type="ECO:0000259" key="9">
    <source>
        <dbReference type="PROSITE" id="PS50112"/>
    </source>
</evidence>
<keyword evidence="6" id="KW-0175">Coiled coil</keyword>
<dbReference type="SUPFAM" id="SSF55785">
    <property type="entry name" value="PYP-like sensor domain (PAS domain)"/>
    <property type="match status" value="4"/>
</dbReference>
<accession>A0ABS0SVB9</accession>
<feature type="domain" description="Response regulatory" evidence="8">
    <location>
        <begin position="749"/>
        <end position="865"/>
    </location>
</feature>
<feature type="domain" description="PAC" evidence="10">
    <location>
        <begin position="445"/>
        <end position="497"/>
    </location>
</feature>
<keyword evidence="3 5" id="KW-0597">Phosphoprotein</keyword>
<dbReference type="PANTHER" id="PTHR45339:SF1">
    <property type="entry name" value="HYBRID SIGNAL TRANSDUCTION HISTIDINE KINASE J"/>
    <property type="match status" value="1"/>
</dbReference>
<evidence type="ECO:0000256" key="3">
    <source>
        <dbReference type="ARBA" id="ARBA00022553"/>
    </source>
</evidence>
<dbReference type="Pfam" id="PF00072">
    <property type="entry name" value="Response_reg"/>
    <property type="match status" value="1"/>
</dbReference>
<dbReference type="SMART" id="SM00448">
    <property type="entry name" value="REC"/>
    <property type="match status" value="1"/>
</dbReference>
<dbReference type="InterPro" id="IPR011006">
    <property type="entry name" value="CheY-like_superfamily"/>
</dbReference>
<dbReference type="InterPro" id="IPR004358">
    <property type="entry name" value="Sig_transdc_His_kin-like_C"/>
</dbReference>
<dbReference type="Pfam" id="PF00512">
    <property type="entry name" value="HisKA"/>
    <property type="match status" value="1"/>
</dbReference>
<feature type="domain" description="Histidine kinase" evidence="7">
    <location>
        <begin position="515"/>
        <end position="730"/>
    </location>
</feature>
<proteinExistence type="predicted"/>
<evidence type="ECO:0000313" key="11">
    <source>
        <dbReference type="EMBL" id="MBI1683346.1"/>
    </source>
</evidence>
<dbReference type="InterPro" id="IPR036097">
    <property type="entry name" value="HisK_dim/P_sf"/>
</dbReference>
<dbReference type="InterPro" id="IPR000014">
    <property type="entry name" value="PAS"/>
</dbReference>
<dbReference type="InterPro" id="IPR013656">
    <property type="entry name" value="PAS_4"/>
</dbReference>
<dbReference type="InterPro" id="IPR001789">
    <property type="entry name" value="Sig_transdc_resp-reg_receiver"/>
</dbReference>
<evidence type="ECO:0000259" key="8">
    <source>
        <dbReference type="PROSITE" id="PS50110"/>
    </source>
</evidence>
<reference evidence="11 12" key="1">
    <citation type="submission" date="2020-11" db="EMBL/GenBank/DDBJ databases">
        <title>genome sequence of strain KACC 18849.</title>
        <authorList>
            <person name="Gao J."/>
            <person name="Zhang X."/>
        </authorList>
    </citation>
    <scope>NUCLEOTIDE SEQUENCE [LARGE SCALE GENOMIC DNA]</scope>
    <source>
        <strain evidence="11 12">KACC 18849</strain>
    </source>
</reference>
<dbReference type="SUPFAM" id="SSF55874">
    <property type="entry name" value="ATPase domain of HSP90 chaperone/DNA topoisomerase II/histidine kinase"/>
    <property type="match status" value="1"/>
</dbReference>
<dbReference type="Gene3D" id="3.30.565.10">
    <property type="entry name" value="Histidine kinase-like ATPase, C-terminal domain"/>
    <property type="match status" value="1"/>
</dbReference>
<comment type="caution">
    <text evidence="11">The sequence shown here is derived from an EMBL/GenBank/DDBJ whole genome shotgun (WGS) entry which is preliminary data.</text>
</comment>
<feature type="coiled-coil region" evidence="6">
    <location>
        <begin position="488"/>
        <end position="515"/>
    </location>
</feature>
<dbReference type="InterPro" id="IPR005467">
    <property type="entry name" value="His_kinase_dom"/>
</dbReference>
<dbReference type="SMART" id="SM00086">
    <property type="entry name" value="PAC"/>
    <property type="match status" value="4"/>
</dbReference>
<evidence type="ECO:0000256" key="5">
    <source>
        <dbReference type="PROSITE-ProRule" id="PRU00169"/>
    </source>
</evidence>
<evidence type="ECO:0000259" key="10">
    <source>
        <dbReference type="PROSITE" id="PS50113"/>
    </source>
</evidence>
<dbReference type="SMART" id="SM00091">
    <property type="entry name" value="PAS"/>
    <property type="match status" value="4"/>
</dbReference>